<keyword evidence="2" id="KW-0012">Acyltransferase</keyword>
<comment type="caution">
    <text evidence="5">The sequence shown here is derived from an EMBL/GenBank/DDBJ whole genome shotgun (WGS) entry which is preliminary data.</text>
</comment>
<dbReference type="GO" id="GO:0016747">
    <property type="term" value="F:acyltransferase activity, transferring groups other than amino-acyl groups"/>
    <property type="evidence" value="ECO:0007669"/>
    <property type="project" value="InterPro"/>
</dbReference>
<dbReference type="Gene3D" id="3.40.630.30">
    <property type="match status" value="1"/>
</dbReference>
<dbReference type="Pfam" id="PF00583">
    <property type="entry name" value="Acetyltransf_1"/>
    <property type="match status" value="1"/>
</dbReference>
<dbReference type="PANTHER" id="PTHR43877">
    <property type="entry name" value="AMINOALKYLPHOSPHONATE N-ACETYLTRANSFERASE-RELATED-RELATED"/>
    <property type="match status" value="1"/>
</dbReference>
<dbReference type="InterPro" id="IPR050832">
    <property type="entry name" value="Bact_Acetyltransf"/>
</dbReference>
<dbReference type="InterPro" id="IPR000182">
    <property type="entry name" value="GNAT_dom"/>
</dbReference>
<sequence>MTTPATDLVLEPVPFTDTRVGALVEEVQAYYVQIYGGPDESPFEPAQFAPPVGAFVLGTVAGEPVAMGGWRSRPDLTDDFGAPVAEVKRMFVSPRVRRRGYAAGVLAELERTAREAGVELLVLETGAAQRDAIALYQAAGYTPTLRFGHYAIHDTSRYYGRSLTGTPLPAAPESTGVGRQDA</sequence>
<dbReference type="EMBL" id="JABEPQ010000001">
    <property type="protein sequence ID" value="NNM45068.1"/>
    <property type="molecule type" value="Genomic_DNA"/>
</dbReference>
<organism evidence="5 6">
    <name type="scientific">Knoellia koreensis</name>
    <dbReference type="NCBI Taxonomy" id="2730921"/>
    <lineage>
        <taxon>Bacteria</taxon>
        <taxon>Bacillati</taxon>
        <taxon>Actinomycetota</taxon>
        <taxon>Actinomycetes</taxon>
        <taxon>Micrococcales</taxon>
        <taxon>Intrasporangiaceae</taxon>
        <taxon>Knoellia</taxon>
    </lineage>
</organism>
<dbReference type="CDD" id="cd04301">
    <property type="entry name" value="NAT_SF"/>
    <property type="match status" value="1"/>
</dbReference>
<evidence type="ECO:0000313" key="6">
    <source>
        <dbReference type="Proteomes" id="UP000588586"/>
    </source>
</evidence>
<dbReference type="Proteomes" id="UP000588586">
    <property type="component" value="Unassembled WGS sequence"/>
</dbReference>
<name>A0A849HCD2_9MICO</name>
<evidence type="ECO:0000313" key="5">
    <source>
        <dbReference type="EMBL" id="NNM45068.1"/>
    </source>
</evidence>
<reference evidence="5 6" key="1">
    <citation type="submission" date="2020-04" db="EMBL/GenBank/DDBJ databases">
        <title>Knoellia sp. isolate from air conditioner.</title>
        <authorList>
            <person name="Chea S."/>
            <person name="Kim D.-U."/>
        </authorList>
    </citation>
    <scope>NUCLEOTIDE SEQUENCE [LARGE SCALE GENOMIC DNA]</scope>
    <source>
        <strain evidence="5 6">DB2414S</strain>
    </source>
</reference>
<dbReference type="InterPro" id="IPR016181">
    <property type="entry name" value="Acyl_CoA_acyltransferase"/>
</dbReference>
<keyword evidence="6" id="KW-1185">Reference proteome</keyword>
<proteinExistence type="predicted"/>
<dbReference type="PANTHER" id="PTHR43877:SF2">
    <property type="entry name" value="AMINOALKYLPHOSPHONATE N-ACETYLTRANSFERASE-RELATED"/>
    <property type="match status" value="1"/>
</dbReference>
<dbReference type="AlphaFoldDB" id="A0A849HCD2"/>
<dbReference type="PROSITE" id="PS51186">
    <property type="entry name" value="GNAT"/>
    <property type="match status" value="1"/>
</dbReference>
<accession>A0A849HCD2</accession>
<evidence type="ECO:0000256" key="2">
    <source>
        <dbReference type="ARBA" id="ARBA00023315"/>
    </source>
</evidence>
<feature type="region of interest" description="Disordered" evidence="3">
    <location>
        <begin position="163"/>
        <end position="182"/>
    </location>
</feature>
<keyword evidence="1 5" id="KW-0808">Transferase</keyword>
<evidence type="ECO:0000256" key="3">
    <source>
        <dbReference type="SAM" id="MobiDB-lite"/>
    </source>
</evidence>
<feature type="domain" description="N-acetyltransferase" evidence="4">
    <location>
        <begin position="10"/>
        <end position="164"/>
    </location>
</feature>
<evidence type="ECO:0000256" key="1">
    <source>
        <dbReference type="ARBA" id="ARBA00022679"/>
    </source>
</evidence>
<protein>
    <submittedName>
        <fullName evidence="5">GNAT family N-acetyltransferase</fullName>
    </submittedName>
</protein>
<dbReference type="RefSeq" id="WP_171242138.1">
    <property type="nucleotide sequence ID" value="NZ_JABEPQ010000001.1"/>
</dbReference>
<gene>
    <name evidence="5" type="ORF">HJG52_03490</name>
</gene>
<dbReference type="SUPFAM" id="SSF55729">
    <property type="entry name" value="Acyl-CoA N-acyltransferases (Nat)"/>
    <property type="match status" value="1"/>
</dbReference>
<evidence type="ECO:0000259" key="4">
    <source>
        <dbReference type="PROSITE" id="PS51186"/>
    </source>
</evidence>